<gene>
    <name evidence="1" type="ORF">AFUS01_LOCUS13899</name>
</gene>
<accession>A0A8J2NZB1</accession>
<evidence type="ECO:0000313" key="2">
    <source>
        <dbReference type="Proteomes" id="UP000708208"/>
    </source>
</evidence>
<organism evidence="1 2">
    <name type="scientific">Allacma fusca</name>
    <dbReference type="NCBI Taxonomy" id="39272"/>
    <lineage>
        <taxon>Eukaryota</taxon>
        <taxon>Metazoa</taxon>
        <taxon>Ecdysozoa</taxon>
        <taxon>Arthropoda</taxon>
        <taxon>Hexapoda</taxon>
        <taxon>Collembola</taxon>
        <taxon>Symphypleona</taxon>
        <taxon>Sminthuridae</taxon>
        <taxon>Allacma</taxon>
    </lineage>
</organism>
<comment type="caution">
    <text evidence="1">The sequence shown here is derived from an EMBL/GenBank/DDBJ whole genome shotgun (WGS) entry which is preliminary data.</text>
</comment>
<name>A0A8J2NZB1_9HEXA</name>
<protein>
    <submittedName>
        <fullName evidence="1">Uncharacterized protein</fullName>
    </submittedName>
</protein>
<proteinExistence type="predicted"/>
<sequence>RARQVLPRTPPTLPILKIAQNWMKQIVKTNA</sequence>
<dbReference type="EMBL" id="CAJVCH010115283">
    <property type="protein sequence ID" value="CAG7724908.1"/>
    <property type="molecule type" value="Genomic_DNA"/>
</dbReference>
<feature type="non-terminal residue" evidence="1">
    <location>
        <position position="1"/>
    </location>
</feature>
<dbReference type="AlphaFoldDB" id="A0A8J2NZB1"/>
<keyword evidence="2" id="KW-1185">Reference proteome</keyword>
<reference evidence="1" key="1">
    <citation type="submission" date="2021-06" db="EMBL/GenBank/DDBJ databases">
        <authorList>
            <person name="Hodson N. C."/>
            <person name="Mongue J. A."/>
            <person name="Jaron S. K."/>
        </authorList>
    </citation>
    <scope>NUCLEOTIDE SEQUENCE</scope>
</reference>
<dbReference type="Proteomes" id="UP000708208">
    <property type="component" value="Unassembled WGS sequence"/>
</dbReference>
<evidence type="ECO:0000313" key="1">
    <source>
        <dbReference type="EMBL" id="CAG7724908.1"/>
    </source>
</evidence>